<dbReference type="PANTHER" id="PTHR13366">
    <property type="entry name" value="MALARIA ANTIGEN-RELATED"/>
    <property type="match status" value="1"/>
</dbReference>
<evidence type="ECO:0000313" key="2">
    <source>
        <dbReference type="EMBL" id="TIA85584.1"/>
    </source>
</evidence>
<dbReference type="PANTHER" id="PTHR13366:SF0">
    <property type="entry name" value="HEAT REPEAT-CONTAINING PROTEIN 6"/>
    <property type="match status" value="1"/>
</dbReference>
<protein>
    <recommendedName>
        <fullName evidence="1">DUF4042 domain-containing protein</fullName>
    </recommendedName>
</protein>
<dbReference type="InterPro" id="IPR025283">
    <property type="entry name" value="DUF4042"/>
</dbReference>
<dbReference type="EMBL" id="SPNW01000105">
    <property type="protein sequence ID" value="TIA85584.1"/>
    <property type="molecule type" value="Genomic_DNA"/>
</dbReference>
<reference evidence="2 3" key="1">
    <citation type="submission" date="2019-03" db="EMBL/GenBank/DDBJ databases">
        <title>Sequencing 23 genomes of Wallemia ichthyophaga.</title>
        <authorList>
            <person name="Gostincar C."/>
        </authorList>
    </citation>
    <scope>NUCLEOTIDE SEQUENCE [LARGE SCALE GENOMIC DNA]</scope>
    <source>
        <strain evidence="2 3">EXF-5753</strain>
    </source>
</reference>
<evidence type="ECO:0000259" key="1">
    <source>
        <dbReference type="Pfam" id="PF13251"/>
    </source>
</evidence>
<dbReference type="AlphaFoldDB" id="A0A4T0FEL7"/>
<accession>A0A4T0FEL7</accession>
<feature type="domain" description="DUF4042" evidence="1">
    <location>
        <begin position="221"/>
        <end position="392"/>
    </location>
</feature>
<organism evidence="2 3">
    <name type="scientific">Wallemia hederae</name>
    <dbReference type="NCBI Taxonomy" id="1540922"/>
    <lineage>
        <taxon>Eukaryota</taxon>
        <taxon>Fungi</taxon>
        <taxon>Dikarya</taxon>
        <taxon>Basidiomycota</taxon>
        <taxon>Wallemiomycotina</taxon>
        <taxon>Wallemiomycetes</taxon>
        <taxon>Wallemiales</taxon>
        <taxon>Wallemiaceae</taxon>
        <taxon>Wallemia</taxon>
    </lineage>
</organism>
<dbReference type="OrthoDB" id="422637at2759"/>
<keyword evidence="3" id="KW-1185">Reference proteome</keyword>
<dbReference type="Pfam" id="PF13251">
    <property type="entry name" value="DUF4042"/>
    <property type="match status" value="1"/>
</dbReference>
<dbReference type="InterPro" id="IPR052107">
    <property type="entry name" value="HEAT6"/>
</dbReference>
<gene>
    <name evidence="2" type="ORF">E3P99_03956</name>
</gene>
<name>A0A4T0FEL7_9BASI</name>
<proteinExistence type="predicted"/>
<dbReference type="InterPro" id="IPR016024">
    <property type="entry name" value="ARM-type_fold"/>
</dbReference>
<dbReference type="SUPFAM" id="SSF48371">
    <property type="entry name" value="ARM repeat"/>
    <property type="match status" value="1"/>
</dbReference>
<dbReference type="Proteomes" id="UP000310189">
    <property type="component" value="Unassembled WGS sequence"/>
</dbReference>
<evidence type="ECO:0000313" key="3">
    <source>
        <dbReference type="Proteomes" id="UP000310189"/>
    </source>
</evidence>
<sequence length="739" mass="82091">MRTDAEILQSAEAVIDHRSALSVHHLDEFQKLLRDDLKGVAQLEPQHRSTLLRAINSLLSHNIQGDEELLDICLSFASPGHTFGTRKKALKVLVQLYSKKPKKEISARTSQIVGCLAGIPRHATSLLSLALHSLLVAMTKLALTAQHVQSFVELFMSNILVLVQSEDKSVRKSASISSFRSVISENSAEISHDWRSRRDSVSDAEEGEHSSASDATSDVILQACMCLSQLAKMHIKFVFNHIFKLFPDTSPTYSSPLTLWDILRSDMPDIRAKLSAIQCIQDTLHFARPFFVSSAEMTQKSISYTSLSYTLGALLMESHNATASFLRTHTDEQYQVALLGLAGCLFSVTPYAKMASGTSQKLCAQLREVVSSLSSQGEHVRRSALQVLREMVDAGICKDDIVYCRDISSYLLYEIDHSVFTSKEQSIAIDLIASMWTYLPGPERKESVTVLFGKLFEQNNVEATRCSLKLLALHSDVAADQDTSILYTSHQLSKVDVNFHLTFLELLAALVAEQNVTDETLFSILDWVLEGVLAQIESVKLSALSAARSALGNARIRSNTAYTQGLEEALVECLNDSSSAIKHRAGLALADYLDAIQLHEIDEAKWRMLFDMTLRMEVKEKGKVGTALLRDLITYDAKVQVHVIRAYGSILEKCQGMDEDAIQRAKRMLLLLKDELKPQLNYKIQWNAATAIAKAYTSEEIYKECSSVTAEVLQGLVECESKSRNMKVSEQASSLKAND</sequence>
<comment type="caution">
    <text evidence="2">The sequence shown here is derived from an EMBL/GenBank/DDBJ whole genome shotgun (WGS) entry which is preliminary data.</text>
</comment>